<name>A0ABR1IYC7_9AGAR</name>
<reference evidence="14 15" key="1">
    <citation type="submission" date="2024-01" db="EMBL/GenBank/DDBJ databases">
        <title>A draft genome for the cacao thread blight pathogen Marasmiellus scandens.</title>
        <authorList>
            <person name="Baruah I.K."/>
            <person name="Leung J."/>
            <person name="Bukari Y."/>
            <person name="Amoako-Attah I."/>
            <person name="Meinhardt L.W."/>
            <person name="Bailey B.A."/>
            <person name="Cohen S.P."/>
        </authorList>
    </citation>
    <scope>NUCLEOTIDE SEQUENCE [LARGE SCALE GENOMIC DNA]</scope>
    <source>
        <strain evidence="14 15">GH-19</strain>
    </source>
</reference>
<accession>A0ABR1IYC7</accession>
<keyword evidence="15" id="KW-1185">Reference proteome</keyword>
<proteinExistence type="inferred from homology"/>
<dbReference type="Proteomes" id="UP001498398">
    <property type="component" value="Unassembled WGS sequence"/>
</dbReference>
<comment type="cofactor">
    <cofactor evidence="1">
        <name>Ca(2+)</name>
        <dbReference type="ChEBI" id="CHEBI:29108"/>
    </cofactor>
</comment>
<evidence type="ECO:0000256" key="12">
    <source>
        <dbReference type="SAM" id="MobiDB-lite"/>
    </source>
</evidence>
<evidence type="ECO:0000313" key="14">
    <source>
        <dbReference type="EMBL" id="KAK7441015.1"/>
    </source>
</evidence>
<dbReference type="EMBL" id="JBANRG010000065">
    <property type="protein sequence ID" value="KAK7441015.1"/>
    <property type="molecule type" value="Genomic_DNA"/>
</dbReference>
<evidence type="ECO:0000256" key="2">
    <source>
        <dbReference type="ARBA" id="ARBA00004922"/>
    </source>
</evidence>
<comment type="similarity">
    <text evidence="3 11">Belongs to the glycosyl hydrolase 47 family.</text>
</comment>
<protein>
    <recommendedName>
        <fullName evidence="11">alpha-1,2-Mannosidase</fullName>
        <ecNumber evidence="11">3.2.1.-</ecNumber>
    </recommendedName>
</protein>
<comment type="catalytic activity">
    <reaction evidence="9">
        <text>N(4)-(alpha-D-Man-(1-&gt;2)-alpha-D-Man-(1-&gt;2)-alpha-D-Man-(1-&gt;3)-[alpha-D-Man-(1-&gt;3)-[alpha-D-Man-(1-&gt;2)-alpha-D-Man-(1-&gt;6)]-alpha-D-Man-(1-&gt;6)]-beta-D-Man-(1-&gt;4)-beta-D-GlcNAc-(1-&gt;4)-beta-D-GlcNAc)-L-asparaginyl-[protein] (N-glucan mannose isomer 8A1,2,3B1,3) + 3 H2O = N(4)-(alpha-D-Man-(1-&gt;3)-[alpha-D-Man-(1-&gt;3)-[alpha-D-Man-(1-&gt;6)]-alpha-D-Man-(1-&gt;6)]-beta-D-Man-(1-&gt;4)-beta-D-GlcNAc-(1-&gt;4)-beta-D-GlcNAc)-L-asparaginyl-[protein] (N-glucan mannose isomer 5A1,2) + 3 beta-D-mannose</text>
        <dbReference type="Rhea" id="RHEA:56028"/>
        <dbReference type="Rhea" id="RHEA-COMP:14358"/>
        <dbReference type="Rhea" id="RHEA-COMP:14367"/>
        <dbReference type="ChEBI" id="CHEBI:15377"/>
        <dbReference type="ChEBI" id="CHEBI:28563"/>
        <dbReference type="ChEBI" id="CHEBI:59087"/>
        <dbReference type="ChEBI" id="CHEBI:60628"/>
        <dbReference type="EC" id="3.2.1.113"/>
    </reaction>
</comment>
<keyword evidence="7" id="KW-0325">Glycoprotein</keyword>
<evidence type="ECO:0000256" key="7">
    <source>
        <dbReference type="ARBA" id="ARBA00023180"/>
    </source>
</evidence>
<evidence type="ECO:0000256" key="8">
    <source>
        <dbReference type="ARBA" id="ARBA00023295"/>
    </source>
</evidence>
<dbReference type="InterPro" id="IPR012341">
    <property type="entry name" value="6hp_glycosidase-like_sf"/>
</dbReference>
<gene>
    <name evidence="14" type="ORF">VKT23_016796</name>
</gene>
<dbReference type="SUPFAM" id="SSF48225">
    <property type="entry name" value="Seven-hairpin glycosidases"/>
    <property type="match status" value="1"/>
</dbReference>
<dbReference type="PROSITE" id="PS51257">
    <property type="entry name" value="PROKAR_LIPOPROTEIN"/>
    <property type="match status" value="1"/>
</dbReference>
<keyword evidence="6" id="KW-1015">Disulfide bond</keyword>
<evidence type="ECO:0000256" key="6">
    <source>
        <dbReference type="ARBA" id="ARBA00023157"/>
    </source>
</evidence>
<feature type="compositionally biased region" description="Low complexity" evidence="12">
    <location>
        <begin position="521"/>
        <end position="552"/>
    </location>
</feature>
<comment type="caution">
    <text evidence="14">The sequence shown here is derived from an EMBL/GenBank/DDBJ whole genome shotgun (WGS) entry which is preliminary data.</text>
</comment>
<dbReference type="PRINTS" id="PR00747">
    <property type="entry name" value="GLYHDRLASE47"/>
</dbReference>
<comment type="catalytic activity">
    <reaction evidence="10">
        <text>N(4)-(alpha-D-Man-(1-&gt;2)-alpha-D-Man-(1-&gt;2)-alpha-D-Man-(1-&gt;3)-[alpha-D-Man-(1-&gt;2)-alpha-D-Man-(1-&gt;3)-[alpha-D-Man-(1-&gt;2)-alpha-D-Man-(1-&gt;6)]-alpha-D-Man-(1-&gt;6)]-beta-D-Man-(1-&gt;4)-beta-D-GlcNAc-(1-&gt;4)-beta-D-GlcNAc)-L-asparaginyl-[protein] (N-glucan mannose isomer 9A1,2,3B1,2,3) + 4 H2O = N(4)-(alpha-D-Man-(1-&gt;3)-[alpha-D-Man-(1-&gt;3)-[alpha-D-Man-(1-&gt;6)]-alpha-D-Man-(1-&gt;6)]-beta-D-Man-(1-&gt;4)-beta-D-GlcNAc-(1-&gt;4)-beta-D-GlcNAc)-L-asparaginyl-[protein] (N-glucan mannose isomer 5A1,2) + 4 beta-D-mannose</text>
        <dbReference type="Rhea" id="RHEA:56008"/>
        <dbReference type="Rhea" id="RHEA-COMP:14356"/>
        <dbReference type="Rhea" id="RHEA-COMP:14367"/>
        <dbReference type="ChEBI" id="CHEBI:15377"/>
        <dbReference type="ChEBI" id="CHEBI:28563"/>
        <dbReference type="ChEBI" id="CHEBI:59087"/>
        <dbReference type="ChEBI" id="CHEBI:139493"/>
        <dbReference type="EC" id="3.2.1.113"/>
    </reaction>
</comment>
<organism evidence="14 15">
    <name type="scientific">Marasmiellus scandens</name>
    <dbReference type="NCBI Taxonomy" id="2682957"/>
    <lineage>
        <taxon>Eukaryota</taxon>
        <taxon>Fungi</taxon>
        <taxon>Dikarya</taxon>
        <taxon>Basidiomycota</taxon>
        <taxon>Agaricomycotina</taxon>
        <taxon>Agaricomycetes</taxon>
        <taxon>Agaricomycetidae</taxon>
        <taxon>Agaricales</taxon>
        <taxon>Marasmiineae</taxon>
        <taxon>Omphalotaceae</taxon>
        <taxon>Marasmiellus</taxon>
    </lineage>
</organism>
<feature type="region of interest" description="Disordered" evidence="12">
    <location>
        <begin position="503"/>
        <end position="552"/>
    </location>
</feature>
<dbReference type="InterPro" id="IPR036026">
    <property type="entry name" value="Seven-hairpin_glycosidases"/>
</dbReference>
<dbReference type="PANTHER" id="PTHR11742:SF101">
    <property type="entry name" value="MANNOSYL-OLIGOSACCHARIDE ALPHA-1,2-MANNOSIDASE 1B"/>
    <property type="match status" value="1"/>
</dbReference>
<keyword evidence="4 13" id="KW-0732">Signal</keyword>
<dbReference type="PANTHER" id="PTHR11742">
    <property type="entry name" value="MANNOSYL-OLIGOSACCHARIDE ALPHA-1,2-MANNOSIDASE-RELATED"/>
    <property type="match status" value="1"/>
</dbReference>
<sequence length="569" mass="62338">MVYLRPSRVLLLGLSLSTSCVVGGSIQKNDLSLPADAQTNRDRVKDIFTTSYDAYKKYAFGHDDLKPLSKSFTDSRNGWGASIVDAMSTMWVMGLTDDLNEAIEFASKIDFSKSNTQDNVSVFESTIRYIGGLLSTYELTGNQNQALVDKAKQLADKLSQAWVGGSDIPYGHIDFASNTPAKANSNIAEAGTLTMEWWALSKYTGDPKYVQLAEKSAKRVANNNAPLPGLPGQVIDPSTGNPVGGYVTWGGGSDSYFEYLIKYPRLTNTDDDFWSNTWRTAVDSSINNLLSVSDVGNHVYLADYDSNGRLHHVGSHLACFHGGNWIMGGKLTNNDTIFNHGLDLVEACWNTYSSTATGIGPEAFAWKSSGDNGDFTGSNNPTALQEAFYVQHGFYPTSSYYILRPEVLESNFYAWRATGDSKYLDRAAQAISSFEKYLKVDEGFAGLTNVNDNSGNGTKVDDMESFWFAEVLKYLYLTFDDPKHVSLDEYVFNTEAHPFKAPSVKHNYGTGIDQNTPTPQPTETTPTTSTEDSEATAPTASQSVPSLTDSLGDGLGLGRNMAKLFRKDM</sequence>
<evidence type="ECO:0000256" key="9">
    <source>
        <dbReference type="ARBA" id="ARBA00047669"/>
    </source>
</evidence>
<dbReference type="Pfam" id="PF01532">
    <property type="entry name" value="Glyco_hydro_47"/>
    <property type="match status" value="1"/>
</dbReference>
<evidence type="ECO:0000256" key="11">
    <source>
        <dbReference type="RuleBase" id="RU361193"/>
    </source>
</evidence>
<dbReference type="InterPro" id="IPR001382">
    <property type="entry name" value="Glyco_hydro_47"/>
</dbReference>
<evidence type="ECO:0000256" key="13">
    <source>
        <dbReference type="SAM" id="SignalP"/>
    </source>
</evidence>
<evidence type="ECO:0000256" key="3">
    <source>
        <dbReference type="ARBA" id="ARBA00007658"/>
    </source>
</evidence>
<dbReference type="InterPro" id="IPR050749">
    <property type="entry name" value="Glycosyl_Hydrolase_47"/>
</dbReference>
<evidence type="ECO:0000256" key="10">
    <source>
        <dbReference type="ARBA" id="ARBA00048605"/>
    </source>
</evidence>
<comment type="pathway">
    <text evidence="2">Protein modification; protein glycosylation.</text>
</comment>
<evidence type="ECO:0000256" key="5">
    <source>
        <dbReference type="ARBA" id="ARBA00022801"/>
    </source>
</evidence>
<evidence type="ECO:0000313" key="15">
    <source>
        <dbReference type="Proteomes" id="UP001498398"/>
    </source>
</evidence>
<keyword evidence="5 11" id="KW-0378">Hydrolase</keyword>
<dbReference type="EC" id="3.2.1.-" evidence="11"/>
<evidence type="ECO:0000256" key="1">
    <source>
        <dbReference type="ARBA" id="ARBA00001913"/>
    </source>
</evidence>
<feature type="chain" id="PRO_5047207114" description="alpha-1,2-Mannosidase" evidence="13">
    <location>
        <begin position="24"/>
        <end position="569"/>
    </location>
</feature>
<dbReference type="Gene3D" id="1.50.10.10">
    <property type="match status" value="1"/>
</dbReference>
<keyword evidence="8 11" id="KW-0326">Glycosidase</keyword>
<feature type="signal peptide" evidence="13">
    <location>
        <begin position="1"/>
        <end position="23"/>
    </location>
</feature>
<evidence type="ECO:0000256" key="4">
    <source>
        <dbReference type="ARBA" id="ARBA00022729"/>
    </source>
</evidence>